<dbReference type="GO" id="GO:0019531">
    <property type="term" value="F:oxalate transmembrane transporter activity"/>
    <property type="evidence" value="ECO:0000318"/>
    <property type="project" value="GO_Central"/>
</dbReference>
<dbReference type="STRING" id="6239.W04G3.6d.1"/>
<dbReference type="GO" id="GO:0015106">
    <property type="term" value="F:bicarbonate transmembrane transporter activity"/>
    <property type="evidence" value="ECO:0000318"/>
    <property type="project" value="GO_Central"/>
</dbReference>
<evidence type="ECO:0000256" key="5">
    <source>
        <dbReference type="SAM" id="Phobius"/>
    </source>
</evidence>
<evidence type="ECO:0000313" key="10">
    <source>
        <dbReference type="WormBase" id="W04G3.6d"/>
    </source>
</evidence>
<sequence>MKKKQNQSWKNYIPITKWLPNYSISENLINDIIGGVTVGILNVPQGMAYASLVGLKPVYGLYTSLFPSLIYMFFGTSRHVALGVFAVVSLMSGSCNLRVTQEIISNNGTNMTSTEVEAISINVVKSLGLAVGLIQIIMGLFKANYLISYLSDQIILGFTTGAAVHVLTAQLNKILGVALPRHSGIGKLFFIYQDLITAIIGEKVNVITFGASVVAIVILYISKYILTPRFCAKTLVPIPFDLFLIVIGTIIADWFQVEERWGVKVVGDIPTGFPNPALPDLFMFRHVIGDALAIAIVSVVVTVSMGKVIAKKHNYEIDVRQEFFALGIVASTCSMFPCWPATTALARTLINDNAGTKTQISAIFSALVLTLVLFFIGQYLEGLPMCLLSCIVIVALRGMFLHLQNFVTLWRVSKYDWAIFAITFFATVCLDVVPGLFIGTIFALLLSILRIQRSSPTLLDDDCAESGKTFVVFFASSLFYFNCERFDRKIQKIVAQITGEKDISKAAVSTEDMAMIDSHKPQKTVIFDMNGVSSIDLSGANLLVKIQKDLITNDISFKIRNPSDHIFSFLTGLPNTDQLFES</sequence>
<dbReference type="RefSeq" id="NP_001033571.1">
    <property type="nucleotide sequence ID" value="NM_001038482.4"/>
</dbReference>
<dbReference type="GeneID" id="189195"/>
<dbReference type="Reactome" id="R-CEL-427601">
    <property type="pathway name" value="Multifunctional anion exchangers"/>
</dbReference>
<dbReference type="SUPFAM" id="SSF52091">
    <property type="entry name" value="SpoIIaa-like"/>
    <property type="match status" value="1"/>
</dbReference>
<feature type="transmembrane region" description="Helical" evidence="5">
    <location>
        <begin position="207"/>
        <end position="226"/>
    </location>
</feature>
<dbReference type="InterPro" id="IPR011547">
    <property type="entry name" value="SLC26A/SulP_dom"/>
</dbReference>
<evidence type="ECO:0000256" key="1">
    <source>
        <dbReference type="ARBA" id="ARBA00004141"/>
    </source>
</evidence>
<reference evidence="8" key="4">
    <citation type="submission" date="2024-10" db="EMBL/GenBank/DDBJ databases">
        <authorList>
            <consortium name="WormBase Consortium"/>
            <person name="WormBase"/>
        </authorList>
    </citation>
    <scope>NUCLEOTIDE SEQUENCE</scope>
    <source>
        <strain evidence="8">Bristol N2</strain>
    </source>
</reference>
<organism evidence="8 9">
    <name type="scientific">Caenorhabditis elegans</name>
    <dbReference type="NCBI Taxonomy" id="6239"/>
    <lineage>
        <taxon>Eukaryota</taxon>
        <taxon>Metazoa</taxon>
        <taxon>Ecdysozoa</taxon>
        <taxon>Nematoda</taxon>
        <taxon>Chromadorea</taxon>
        <taxon>Rhabditida</taxon>
        <taxon>Rhabditina</taxon>
        <taxon>Rhabditomorpha</taxon>
        <taxon>Rhabditoidea</taxon>
        <taxon>Rhabditidae</taxon>
        <taxon>Peloderinae</taxon>
        <taxon>Caenorhabditis</taxon>
    </lineage>
</organism>
<feature type="transmembrane region" description="Helical" evidence="5">
    <location>
        <begin position="283"/>
        <end position="303"/>
    </location>
</feature>
<proteinExistence type="evidence at protein level"/>
<dbReference type="Pfam" id="PF00916">
    <property type="entry name" value="Sulfate_transp"/>
    <property type="match status" value="1"/>
</dbReference>
<keyword evidence="4 5" id="KW-0472">Membrane</keyword>
<dbReference type="FunFam" id="3.30.750.24:FF:000115">
    <property type="entry name" value="Anion transporter SULP-7d"/>
    <property type="match status" value="1"/>
</dbReference>
<feature type="transmembrane region" description="Helical" evidence="5">
    <location>
        <begin position="387"/>
        <end position="407"/>
    </location>
</feature>
<feature type="transmembrane region" description="Helical" evidence="5">
    <location>
        <begin position="119"/>
        <end position="141"/>
    </location>
</feature>
<dbReference type="OMA" id="FAAMENY"/>
<dbReference type="GO" id="GO:0005886">
    <property type="term" value="C:plasma membrane"/>
    <property type="evidence" value="ECO:0000318"/>
    <property type="project" value="GO_Central"/>
</dbReference>
<dbReference type="EMBL" id="AY887916">
    <property type="protein sequence ID" value="AAX34428.1"/>
    <property type="molecule type" value="mRNA"/>
</dbReference>
<feature type="transmembrane region" description="Helical" evidence="5">
    <location>
        <begin position="362"/>
        <end position="380"/>
    </location>
</feature>
<dbReference type="eggNOG" id="KOG0236">
    <property type="taxonomic scope" value="Eukaryota"/>
</dbReference>
<evidence type="ECO:0000313" key="8">
    <source>
        <dbReference type="EMBL" id="CAA92028.2"/>
    </source>
</evidence>
<dbReference type="GO" id="GO:0015108">
    <property type="term" value="F:chloride transmembrane transporter activity"/>
    <property type="evidence" value="ECO:0000318"/>
    <property type="project" value="GO_Central"/>
</dbReference>
<gene>
    <name evidence="8 10" type="primary">sulp-7</name>
    <name evidence="8" type="ORF">CELE_W04G3.6</name>
    <name evidence="10" type="ORF">W04G3.6</name>
</gene>
<dbReference type="GO" id="GO:1902476">
    <property type="term" value="P:chloride transmembrane transport"/>
    <property type="evidence" value="ECO:0000318"/>
    <property type="project" value="GO_Central"/>
</dbReference>
<dbReference type="AGR" id="WB:WBGene00012259"/>
<dbReference type="InterPro" id="IPR036513">
    <property type="entry name" value="STAS_dom_sf"/>
</dbReference>
<dbReference type="GO" id="GO:0008271">
    <property type="term" value="F:secondary active sulfate transmembrane transporter activity"/>
    <property type="evidence" value="ECO:0007669"/>
    <property type="project" value="InterPro"/>
</dbReference>
<dbReference type="FunCoup" id="G5EC30">
    <property type="interactions" value="1043"/>
</dbReference>
<feature type="domain" description="STAS" evidence="6">
    <location>
        <begin position="471"/>
        <end position="570"/>
    </location>
</feature>
<dbReference type="PaxDb" id="6239-W04G3.6d"/>
<keyword evidence="9" id="KW-1185">Reference proteome</keyword>
<evidence type="ECO:0000259" key="6">
    <source>
        <dbReference type="PROSITE" id="PS50801"/>
    </source>
</evidence>
<feature type="transmembrane region" description="Helical" evidence="5">
    <location>
        <begin position="80"/>
        <end position="99"/>
    </location>
</feature>
<feature type="transmembrane region" description="Helical" evidence="5">
    <location>
        <begin position="184"/>
        <end position="201"/>
    </location>
</feature>
<evidence type="ECO:0007829" key="11">
    <source>
        <dbReference type="PeptideAtlas" id="G5EC30"/>
    </source>
</evidence>
<feature type="transmembrane region" description="Helical" evidence="5">
    <location>
        <begin position="238"/>
        <end position="257"/>
    </location>
</feature>
<dbReference type="CDD" id="cd07042">
    <property type="entry name" value="STAS_SulP_like_sulfate_transporter"/>
    <property type="match status" value="1"/>
</dbReference>
<protein>
    <submittedName>
        <fullName evidence="7">Anion transporter SULP-7d</fullName>
    </submittedName>
    <submittedName>
        <fullName evidence="8">STAS domain-containing protein</fullName>
    </submittedName>
</protein>
<evidence type="ECO:0000313" key="7">
    <source>
        <dbReference type="EMBL" id="AAX34428.1"/>
    </source>
</evidence>
<dbReference type="EMBL" id="BX284606">
    <property type="protein sequence ID" value="CAA92028.2"/>
    <property type="molecule type" value="Genomic_DNA"/>
</dbReference>
<dbReference type="ExpressionAtlas" id="G5EC30">
    <property type="expression patterns" value="baseline and differential"/>
</dbReference>
<name>G5EC30_CAEEL</name>
<keyword evidence="3 5" id="KW-1133">Transmembrane helix</keyword>
<reference evidence="8 9" key="1">
    <citation type="journal article" date="1998" name="Science">
        <title>Genome sequence of the nematode C. elegans: a platform for investigating biology.</title>
        <authorList>
            <consortium name="The C. elegans sequencing consortium"/>
            <person name="Sulson J.E."/>
            <person name="Waterston R."/>
        </authorList>
    </citation>
    <scope>NUCLEOTIDE SEQUENCE [LARGE SCALE GENOMIC DNA]</scope>
    <source>
        <strain evidence="8 9">Bristol N2</strain>
    </source>
</reference>
<dbReference type="OrthoDB" id="288203at2759"/>
<keyword evidence="2 5" id="KW-0812">Transmembrane</keyword>
<dbReference type="Proteomes" id="UP000001940">
    <property type="component" value="Chromosome X"/>
</dbReference>
<dbReference type="CTD" id="189195"/>
<reference evidence="8" key="2">
    <citation type="submission" date="2003-03" db="EMBL/GenBank/DDBJ databases">
        <authorList>
            <person name="Sulson J.E."/>
            <person name="Waterston R."/>
        </authorList>
    </citation>
    <scope>NUCLEOTIDE SEQUENCE</scope>
    <source>
        <strain evidence="8">Bristol N2</strain>
    </source>
</reference>
<evidence type="ECO:0000313" key="9">
    <source>
        <dbReference type="Proteomes" id="UP000001940"/>
    </source>
</evidence>
<accession>G5EC30</accession>
<evidence type="ECO:0000256" key="4">
    <source>
        <dbReference type="ARBA" id="ARBA00023136"/>
    </source>
</evidence>
<dbReference type="Reactome" id="R-CEL-174362">
    <property type="pathway name" value="Transport and metabolism of PAPS"/>
</dbReference>
<dbReference type="SMR" id="G5EC30"/>
<dbReference type="InterPro" id="IPR002645">
    <property type="entry name" value="STAS_dom"/>
</dbReference>
<dbReference type="PANTHER" id="PTHR11814">
    <property type="entry name" value="SULFATE TRANSPORTER"/>
    <property type="match status" value="1"/>
</dbReference>
<dbReference type="NCBIfam" id="TIGR00815">
    <property type="entry name" value="sulP"/>
    <property type="match status" value="1"/>
</dbReference>
<feature type="transmembrane region" description="Helical" evidence="5">
    <location>
        <begin position="323"/>
        <end position="342"/>
    </location>
</feature>
<feature type="transmembrane region" description="Helical" evidence="5">
    <location>
        <begin position="153"/>
        <end position="172"/>
    </location>
</feature>
<evidence type="ECO:0000256" key="3">
    <source>
        <dbReference type="ARBA" id="ARBA00022989"/>
    </source>
</evidence>
<dbReference type="AlphaFoldDB" id="G5EC30"/>
<dbReference type="PROSITE" id="PS01130">
    <property type="entry name" value="SLC26A"/>
    <property type="match status" value="1"/>
</dbReference>
<dbReference type="PROSITE" id="PS50801">
    <property type="entry name" value="STAS"/>
    <property type="match status" value="1"/>
</dbReference>
<dbReference type="GO" id="GO:0015116">
    <property type="term" value="F:sulfate transmembrane transporter activity"/>
    <property type="evidence" value="ECO:0000318"/>
    <property type="project" value="GO_Central"/>
</dbReference>
<dbReference type="Gene3D" id="3.30.750.24">
    <property type="entry name" value="STAS domain"/>
    <property type="match status" value="1"/>
</dbReference>
<keyword evidence="11" id="KW-1267">Proteomics identification</keyword>
<feature type="transmembrane region" description="Helical" evidence="5">
    <location>
        <begin position="419"/>
        <end position="446"/>
    </location>
</feature>
<evidence type="ECO:0000256" key="2">
    <source>
        <dbReference type="ARBA" id="ARBA00022692"/>
    </source>
</evidence>
<dbReference type="Pfam" id="PF01740">
    <property type="entry name" value="STAS"/>
    <property type="match status" value="1"/>
</dbReference>
<dbReference type="PIR" id="T26165">
    <property type="entry name" value="T26165"/>
</dbReference>
<dbReference type="GO" id="GO:1902358">
    <property type="term" value="P:sulfate transmembrane transport"/>
    <property type="evidence" value="ECO:0000318"/>
    <property type="project" value="GO_Central"/>
</dbReference>
<dbReference type="InterPro" id="IPR018045">
    <property type="entry name" value="S04_transporter_CS"/>
</dbReference>
<comment type="subcellular location">
    <subcellularLocation>
        <location evidence="1">Membrane</location>
        <topology evidence="1">Multi-pass membrane protein</topology>
    </subcellularLocation>
</comment>
<dbReference type="Bgee" id="WBGene00012259">
    <property type="expression patterns" value="Expressed in larva and 2 other cell types or tissues"/>
</dbReference>
<reference evidence="7" key="3">
    <citation type="journal article" date="2005" name="Am. J. Physiol.">
        <title>The abts and sulp families of anion transporters from Caenorhabditis elegans.</title>
        <authorList>
            <person name="Sherman T."/>
            <person name="Chernova M.N."/>
            <person name="Clark J.S."/>
            <person name="Jiang L."/>
            <person name="Alper S.L."/>
            <person name="Nehrke K."/>
        </authorList>
    </citation>
    <scope>NUCLEOTIDE SEQUENCE</scope>
</reference>
<dbReference type="WormBase" id="W04G3.6d">
    <property type="protein sequence ID" value="CE37418"/>
    <property type="gene ID" value="WBGene00012259"/>
    <property type="gene designation" value="sulp-7"/>
</dbReference>
<dbReference type="HOGENOM" id="CLU_003182_9_2_1"/>
<dbReference type="InterPro" id="IPR001902">
    <property type="entry name" value="SLC26A/SulP_fam"/>
</dbReference>
<dbReference type="PeptideAtlas" id="G5EC30"/>